<dbReference type="Proteomes" id="UP000320887">
    <property type="component" value="Segment"/>
</dbReference>
<accession>A0A514K5A6</accession>
<organism evidence="1 2">
    <name type="scientific">Nitrosopumilus spindle-shaped virus</name>
    <dbReference type="NCBI Taxonomy" id="2508184"/>
    <lineage>
        <taxon>Viruses</taxon>
        <taxon>Viruses incertae sedis</taxon>
        <taxon>Thaspiviridae</taxon>
        <taxon>Nitmarvirus</taxon>
        <taxon>Nitmarvirus maris</taxon>
        <taxon>Nitmarvirus NSV1</taxon>
    </lineage>
</organism>
<dbReference type="EMBL" id="MK570056">
    <property type="protein sequence ID" value="QDI74068.1"/>
    <property type="molecule type" value="Genomic_DNA"/>
</dbReference>
<protein>
    <submittedName>
        <fullName evidence="1">Uncharacterized protein</fullName>
    </submittedName>
</protein>
<sequence>MRKFRNRKNILDFVVVEETQDLQFDLVIRELQN</sequence>
<reference evidence="1 2" key="1">
    <citation type="submission" date="2019-02" db="EMBL/GenBank/DDBJ databases">
        <title>Spindle-shaped viruses infect a marine ammonia-oxidizing thaumarchaeon.</title>
        <authorList>
            <person name="Kim J.-G."/>
            <person name="Kim S.-J."/>
            <person name="Rhee S.-K."/>
        </authorList>
    </citation>
    <scope>NUCLEOTIDE SEQUENCE [LARGE SCALE GENOMIC DNA]</scope>
    <source>
        <strain evidence="1">NSV4</strain>
    </source>
</reference>
<evidence type="ECO:0000313" key="1">
    <source>
        <dbReference type="EMBL" id="QDI74068.1"/>
    </source>
</evidence>
<evidence type="ECO:0000313" key="2">
    <source>
        <dbReference type="Proteomes" id="UP000320887"/>
    </source>
</evidence>
<name>A0A514K5A6_9VIRU</name>
<proteinExistence type="predicted"/>